<dbReference type="Proteomes" id="UP000221949">
    <property type="component" value="Segment"/>
</dbReference>
<organism evidence="1 2">
    <name type="scientific">Erwinia phage vB_EamM_Stratton</name>
    <dbReference type="NCBI Taxonomy" id="1883378"/>
    <lineage>
        <taxon>Viruses</taxon>
        <taxon>Duplodnaviria</taxon>
        <taxon>Heunggongvirae</taxon>
        <taxon>Uroviricota</taxon>
        <taxon>Caudoviricetes</taxon>
        <taxon>Chimalliviridae</taxon>
        <taxon>Erskinevirus</taxon>
        <taxon>Erskinevirus EaH2</taxon>
    </lineage>
</organism>
<name>A0A1B2IHF6_9CAUD</name>
<sequence>MKIKLLTRELGTKVDLEIYLTPAKLDENKKPTTVGKILSITSLPSGKRVVEIEIDDRNKNRFKDVKNPNPKDLDEVTDWVETYFEVWHKRRLLLSTKKR</sequence>
<dbReference type="EMBL" id="KX397373">
    <property type="protein sequence ID" value="ANZ50663.1"/>
    <property type="molecule type" value="Genomic_DNA"/>
</dbReference>
<gene>
    <name evidence="1" type="ORF">STRATTON_238</name>
</gene>
<evidence type="ECO:0000313" key="1">
    <source>
        <dbReference type="EMBL" id="ANZ50663.1"/>
    </source>
</evidence>
<protein>
    <submittedName>
        <fullName evidence="1">Uncharacterized protein</fullName>
    </submittedName>
</protein>
<proteinExistence type="predicted"/>
<reference evidence="2" key="1">
    <citation type="submission" date="2016-06" db="EMBL/GenBank/DDBJ databases">
        <authorList>
            <person name="Berg J.A."/>
            <person name="Stratton M.L."/>
            <person name="Esplin I.D."/>
            <person name="Jensen G.L."/>
            <person name="Merrill B.D."/>
            <person name="Breakwell D.P."/>
            <person name="Hope S."/>
            <person name="Grose J.H."/>
        </authorList>
    </citation>
    <scope>NUCLEOTIDE SEQUENCE [LARGE SCALE GENOMIC DNA]</scope>
</reference>
<accession>A0A1B2IHF6</accession>
<evidence type="ECO:0000313" key="2">
    <source>
        <dbReference type="Proteomes" id="UP000221949"/>
    </source>
</evidence>